<feature type="compositionally biased region" description="Low complexity" evidence="1">
    <location>
        <begin position="179"/>
        <end position="191"/>
    </location>
</feature>
<accession>A0A0D7BMW5</accession>
<dbReference type="Proteomes" id="UP000054007">
    <property type="component" value="Unassembled WGS sequence"/>
</dbReference>
<feature type="compositionally biased region" description="Low complexity" evidence="1">
    <location>
        <begin position="55"/>
        <end position="84"/>
    </location>
</feature>
<sequence>MNERLVQNGNSVPSVRSVAYSGNGSVVVDLACLYSPTMLGLGGYGSGSDSESEDTASSTAASKSHSQSLPTQSSKSASSSLSSSLPPPKAKKKVGIALPSLKPLKDEDDVAPPPAKKARLETGAGVSSLLSMLPAPKQKGLPKAAAPARVLGGGASNQPIVSAPPPPDTDAGGDDDSAKSNSLPLLLPPSLKKGRANVSLEDDYDRPRKVPAKPTVNVSVKPVVNEPSAPAVDFFGLGAATSSKSGPSIPSASSSSVKITSAPSVPTFEIPEPTPEDEYPGYYKLPSGQWAQHDVAYYNQFAAKWQKEYNAHIRALEKGKEKGFERMQDEDMAEVDAASEMERAKREVHDLEERRALTMGGEGNAAPKVKLTASKSSGIARSRHQLATMLHEAYNNREALEEKIAQGRRNRKEAGSKYGF</sequence>
<name>A0A0D7BMW5_9AGAR</name>
<protein>
    <recommendedName>
        <fullName evidence="4">Mitotic checkpoint regulator, MAD2B-interacting-domain-containing protein</fullName>
    </recommendedName>
</protein>
<evidence type="ECO:0000256" key="1">
    <source>
        <dbReference type="SAM" id="MobiDB-lite"/>
    </source>
</evidence>
<dbReference type="GO" id="GO:0005634">
    <property type="term" value="C:nucleus"/>
    <property type="evidence" value="ECO:0007669"/>
    <property type="project" value="TreeGrafter"/>
</dbReference>
<feature type="region of interest" description="Disordered" evidence="1">
    <location>
        <begin position="44"/>
        <end position="122"/>
    </location>
</feature>
<dbReference type="Pfam" id="PF10253">
    <property type="entry name" value="PRCC"/>
    <property type="match status" value="1"/>
</dbReference>
<dbReference type="STRING" id="1314674.A0A0D7BMW5"/>
<proteinExistence type="predicted"/>
<dbReference type="EMBL" id="KN880461">
    <property type="protein sequence ID" value="KIY70936.1"/>
    <property type="molecule type" value="Genomic_DNA"/>
</dbReference>
<reference evidence="2 3" key="1">
    <citation type="journal article" date="2015" name="Fungal Genet. Biol.">
        <title>Evolution of novel wood decay mechanisms in Agaricales revealed by the genome sequences of Fistulina hepatica and Cylindrobasidium torrendii.</title>
        <authorList>
            <person name="Floudas D."/>
            <person name="Held B.W."/>
            <person name="Riley R."/>
            <person name="Nagy L.G."/>
            <person name="Koehler G."/>
            <person name="Ransdell A.S."/>
            <person name="Younus H."/>
            <person name="Chow J."/>
            <person name="Chiniquy J."/>
            <person name="Lipzen A."/>
            <person name="Tritt A."/>
            <person name="Sun H."/>
            <person name="Haridas S."/>
            <person name="LaButti K."/>
            <person name="Ohm R.A."/>
            <person name="Kues U."/>
            <person name="Blanchette R.A."/>
            <person name="Grigoriev I.V."/>
            <person name="Minto R.E."/>
            <person name="Hibbett D.S."/>
        </authorList>
    </citation>
    <scope>NUCLEOTIDE SEQUENCE [LARGE SCALE GENOMIC DNA]</scope>
    <source>
        <strain evidence="2 3">FP15055 ss-10</strain>
    </source>
</reference>
<gene>
    <name evidence="2" type="ORF">CYLTODRAFT_435502</name>
</gene>
<dbReference type="AlphaFoldDB" id="A0A0D7BMW5"/>
<dbReference type="OrthoDB" id="2555634at2759"/>
<feature type="compositionally biased region" description="Low complexity" evidence="1">
    <location>
        <begin position="241"/>
        <end position="265"/>
    </location>
</feature>
<feature type="region of interest" description="Disordered" evidence="1">
    <location>
        <begin position="357"/>
        <end position="380"/>
    </location>
</feature>
<evidence type="ECO:0000313" key="3">
    <source>
        <dbReference type="Proteomes" id="UP000054007"/>
    </source>
</evidence>
<organism evidence="2 3">
    <name type="scientific">Cylindrobasidium torrendii FP15055 ss-10</name>
    <dbReference type="NCBI Taxonomy" id="1314674"/>
    <lineage>
        <taxon>Eukaryota</taxon>
        <taxon>Fungi</taxon>
        <taxon>Dikarya</taxon>
        <taxon>Basidiomycota</taxon>
        <taxon>Agaricomycotina</taxon>
        <taxon>Agaricomycetes</taxon>
        <taxon>Agaricomycetidae</taxon>
        <taxon>Agaricales</taxon>
        <taxon>Marasmiineae</taxon>
        <taxon>Physalacriaceae</taxon>
        <taxon>Cylindrobasidium</taxon>
    </lineage>
</organism>
<feature type="region of interest" description="Disordered" evidence="1">
    <location>
        <begin position="401"/>
        <end position="420"/>
    </location>
</feature>
<evidence type="ECO:0008006" key="4">
    <source>
        <dbReference type="Google" id="ProtNLM"/>
    </source>
</evidence>
<dbReference type="PANTHER" id="PTHR13621:SF2">
    <property type="entry name" value="PROLINE-RICH PROTEIN PRCC"/>
    <property type="match status" value="1"/>
</dbReference>
<evidence type="ECO:0000313" key="2">
    <source>
        <dbReference type="EMBL" id="KIY70936.1"/>
    </source>
</evidence>
<keyword evidence="3" id="KW-1185">Reference proteome</keyword>
<feature type="region of interest" description="Disordered" evidence="1">
    <location>
        <begin position="137"/>
        <end position="213"/>
    </location>
</feature>
<dbReference type="PANTHER" id="PTHR13621">
    <property type="entry name" value="PROLINE-RICH PROTEIN PRCC"/>
    <property type="match status" value="1"/>
</dbReference>
<feature type="region of interest" description="Disordered" evidence="1">
    <location>
        <begin position="241"/>
        <end position="275"/>
    </location>
</feature>
<dbReference type="InterPro" id="IPR018800">
    <property type="entry name" value="PRCC"/>
</dbReference>